<dbReference type="Proteomes" id="UP001237642">
    <property type="component" value="Unassembled WGS sequence"/>
</dbReference>
<sequence length="136" mass="15617">MVFIKTLEDDVLLKLDVDTTRTTLSTLKREIAKKWTILPMIQQLYLGMDYGLDYEHIIGNPSMRIRDQGGDQLSISQLGVEPWSTLLLLGPIFKPDTFFESDDAVFIARRQLKRAGEMTMEQGFNSVMMKKKLKMA</sequence>
<evidence type="ECO:0000313" key="1">
    <source>
        <dbReference type="EMBL" id="KAK1404556.1"/>
    </source>
</evidence>
<reference evidence="1" key="1">
    <citation type="submission" date="2023-02" db="EMBL/GenBank/DDBJ databases">
        <title>Genome of toxic invasive species Heracleum sosnowskyi carries increased number of genes despite the absence of recent whole-genome duplications.</title>
        <authorList>
            <person name="Schelkunov M."/>
            <person name="Shtratnikova V."/>
            <person name="Makarenko M."/>
            <person name="Klepikova A."/>
            <person name="Omelchenko D."/>
            <person name="Novikova G."/>
            <person name="Obukhova E."/>
            <person name="Bogdanov V."/>
            <person name="Penin A."/>
            <person name="Logacheva M."/>
        </authorList>
    </citation>
    <scope>NUCLEOTIDE SEQUENCE</scope>
    <source>
        <strain evidence="1">Hsosn_3</strain>
        <tissue evidence="1">Leaf</tissue>
    </source>
</reference>
<dbReference type="EMBL" id="JAUIZM010000001">
    <property type="protein sequence ID" value="KAK1404556.1"/>
    <property type="molecule type" value="Genomic_DNA"/>
</dbReference>
<name>A0AAD8JIY8_9APIA</name>
<protein>
    <submittedName>
        <fullName evidence="1">Uncharacterized protein</fullName>
    </submittedName>
</protein>
<evidence type="ECO:0000313" key="2">
    <source>
        <dbReference type="Proteomes" id="UP001237642"/>
    </source>
</evidence>
<gene>
    <name evidence="1" type="ORF">POM88_004161</name>
</gene>
<reference evidence="1" key="2">
    <citation type="submission" date="2023-05" db="EMBL/GenBank/DDBJ databases">
        <authorList>
            <person name="Schelkunov M.I."/>
        </authorList>
    </citation>
    <scope>NUCLEOTIDE SEQUENCE</scope>
    <source>
        <strain evidence="1">Hsosn_3</strain>
        <tissue evidence="1">Leaf</tissue>
    </source>
</reference>
<dbReference type="AlphaFoldDB" id="A0AAD8JIY8"/>
<accession>A0AAD8JIY8</accession>
<proteinExistence type="predicted"/>
<keyword evidence="2" id="KW-1185">Reference proteome</keyword>
<organism evidence="1 2">
    <name type="scientific">Heracleum sosnowskyi</name>
    <dbReference type="NCBI Taxonomy" id="360622"/>
    <lineage>
        <taxon>Eukaryota</taxon>
        <taxon>Viridiplantae</taxon>
        <taxon>Streptophyta</taxon>
        <taxon>Embryophyta</taxon>
        <taxon>Tracheophyta</taxon>
        <taxon>Spermatophyta</taxon>
        <taxon>Magnoliopsida</taxon>
        <taxon>eudicotyledons</taxon>
        <taxon>Gunneridae</taxon>
        <taxon>Pentapetalae</taxon>
        <taxon>asterids</taxon>
        <taxon>campanulids</taxon>
        <taxon>Apiales</taxon>
        <taxon>Apiaceae</taxon>
        <taxon>Apioideae</taxon>
        <taxon>apioid superclade</taxon>
        <taxon>Tordylieae</taxon>
        <taxon>Tordyliinae</taxon>
        <taxon>Heracleum</taxon>
    </lineage>
</organism>
<comment type="caution">
    <text evidence="1">The sequence shown here is derived from an EMBL/GenBank/DDBJ whole genome shotgun (WGS) entry which is preliminary data.</text>
</comment>